<organism evidence="9 10">
    <name type="scientific">Dictyobacter kobayashii</name>
    <dbReference type="NCBI Taxonomy" id="2014872"/>
    <lineage>
        <taxon>Bacteria</taxon>
        <taxon>Bacillati</taxon>
        <taxon>Chloroflexota</taxon>
        <taxon>Ktedonobacteria</taxon>
        <taxon>Ktedonobacterales</taxon>
        <taxon>Dictyobacteraceae</taxon>
        <taxon>Dictyobacter</taxon>
    </lineage>
</organism>
<comment type="catalytic activity">
    <reaction evidence="1">
        <text>Hydrolysis of terminal non-reducing N-acetyl-D-hexosamine residues in N-acetyl-beta-D-hexosaminides.</text>
        <dbReference type="EC" id="3.2.1.52"/>
    </reaction>
</comment>
<evidence type="ECO:0000256" key="6">
    <source>
        <dbReference type="SAM" id="MobiDB-lite"/>
    </source>
</evidence>
<dbReference type="InterPro" id="IPR017853">
    <property type="entry name" value="GH"/>
</dbReference>
<feature type="compositionally biased region" description="Low complexity" evidence="6">
    <location>
        <begin position="65"/>
        <end position="81"/>
    </location>
</feature>
<keyword evidence="7" id="KW-0812">Transmembrane</keyword>
<gene>
    <name evidence="9" type="ORF">KDK_59200</name>
</gene>
<comment type="caution">
    <text evidence="9">The sequence shown here is derived from an EMBL/GenBank/DDBJ whole genome shotgun (WGS) entry which is preliminary data.</text>
</comment>
<comment type="similarity">
    <text evidence="2">Belongs to the glycosyl hydrolase 3 family.</text>
</comment>
<evidence type="ECO:0000256" key="2">
    <source>
        <dbReference type="ARBA" id="ARBA00005336"/>
    </source>
</evidence>
<keyword evidence="5" id="KW-0326">Glycosidase</keyword>
<keyword evidence="10" id="KW-1185">Reference proteome</keyword>
<name>A0A402ASN4_9CHLR</name>
<evidence type="ECO:0000313" key="9">
    <source>
        <dbReference type="EMBL" id="GCE22120.1"/>
    </source>
</evidence>
<dbReference type="EMBL" id="BIFS01000002">
    <property type="protein sequence ID" value="GCE22120.1"/>
    <property type="molecule type" value="Genomic_DNA"/>
</dbReference>
<dbReference type="GO" id="GO:0005975">
    <property type="term" value="P:carbohydrate metabolic process"/>
    <property type="evidence" value="ECO:0007669"/>
    <property type="project" value="InterPro"/>
</dbReference>
<protein>
    <recommendedName>
        <fullName evidence="3">beta-N-acetylhexosaminidase</fullName>
        <ecNumber evidence="3">3.2.1.52</ecNumber>
    </recommendedName>
</protein>
<dbReference type="Pfam" id="PF00933">
    <property type="entry name" value="Glyco_hydro_3"/>
    <property type="match status" value="1"/>
</dbReference>
<dbReference type="OrthoDB" id="155337at2"/>
<keyword evidence="4" id="KW-0378">Hydrolase</keyword>
<dbReference type="GO" id="GO:0009254">
    <property type="term" value="P:peptidoglycan turnover"/>
    <property type="evidence" value="ECO:0007669"/>
    <property type="project" value="TreeGrafter"/>
</dbReference>
<feature type="domain" description="Glycoside hydrolase family 3 N-terminal" evidence="8">
    <location>
        <begin position="107"/>
        <end position="435"/>
    </location>
</feature>
<dbReference type="PANTHER" id="PTHR30480:SF13">
    <property type="entry name" value="BETA-HEXOSAMINIDASE"/>
    <property type="match status" value="1"/>
</dbReference>
<dbReference type="Proteomes" id="UP000287188">
    <property type="component" value="Unassembled WGS sequence"/>
</dbReference>
<dbReference type="RefSeq" id="WP_126554669.1">
    <property type="nucleotide sequence ID" value="NZ_BIFS01000002.1"/>
</dbReference>
<dbReference type="InterPro" id="IPR036962">
    <property type="entry name" value="Glyco_hydro_3_N_sf"/>
</dbReference>
<sequence>MMYPSPLEHNQQQSGVPGSGLKRILFRAMLLALAVYIACIFVIGQTWRISNTSEQPMSPAVGAVHAHQSASTQSPQPSSSTYAPLANQASGQSQSINAYIDHMTQTQKIGQLLMLPVYTNGYNSALNQPLQQWDIANVIIFTQYGGTLMPSTQSGLAQLGHDLQAHANQRLIVATDDEGGTVDRLAPYYGSTPSPGSLAATGNTQQVYAQARQDAQRLLANGINANFAPLVDVYQGGAIGQSRMFGSTPGDVIKYAGAFLDGLQQNGVQGTLKHWPGLGSASANPDNGLATITHSQSQLNSTDFAPFRALLSHQPGMIMTTHVMVPAYDSSKPASLSPVLINQVLRGQLGYQGVVVTDQMEAGGLLQSMQKQGYSDPSQAIAEATVQAILAGNDIVECPMAPDRLAAVVNAVTSAVQSGRISQDRLNQSVQRILALKARMGLISLS</sequence>
<evidence type="ECO:0000256" key="3">
    <source>
        <dbReference type="ARBA" id="ARBA00012663"/>
    </source>
</evidence>
<dbReference type="GO" id="GO:0004563">
    <property type="term" value="F:beta-N-acetylhexosaminidase activity"/>
    <property type="evidence" value="ECO:0007669"/>
    <property type="project" value="UniProtKB-EC"/>
</dbReference>
<reference evidence="10" key="1">
    <citation type="submission" date="2018-12" db="EMBL/GenBank/DDBJ databases">
        <title>Tengunoibacter tsumagoiensis gen. nov., sp. nov., Dictyobacter kobayashii sp. nov., D. alpinus sp. nov., and D. joshuensis sp. nov. and description of Dictyobacteraceae fam. nov. within the order Ktedonobacterales isolated from Tengu-no-mugimeshi.</title>
        <authorList>
            <person name="Wang C.M."/>
            <person name="Zheng Y."/>
            <person name="Sakai Y."/>
            <person name="Toyoda A."/>
            <person name="Minakuchi Y."/>
            <person name="Abe K."/>
            <person name="Yokota A."/>
            <person name="Yabe S."/>
        </authorList>
    </citation>
    <scope>NUCLEOTIDE SEQUENCE [LARGE SCALE GENOMIC DNA]</scope>
    <source>
        <strain evidence="10">Uno11</strain>
    </source>
</reference>
<dbReference type="InterPro" id="IPR001764">
    <property type="entry name" value="Glyco_hydro_3_N"/>
</dbReference>
<feature type="transmembrane region" description="Helical" evidence="7">
    <location>
        <begin position="24"/>
        <end position="47"/>
    </location>
</feature>
<dbReference type="AlphaFoldDB" id="A0A402ASN4"/>
<keyword evidence="7" id="KW-0472">Membrane</keyword>
<keyword evidence="7" id="KW-1133">Transmembrane helix</keyword>
<evidence type="ECO:0000256" key="7">
    <source>
        <dbReference type="SAM" id="Phobius"/>
    </source>
</evidence>
<dbReference type="Gene3D" id="3.20.20.300">
    <property type="entry name" value="Glycoside hydrolase, family 3, N-terminal domain"/>
    <property type="match status" value="1"/>
</dbReference>
<dbReference type="PANTHER" id="PTHR30480">
    <property type="entry name" value="BETA-HEXOSAMINIDASE-RELATED"/>
    <property type="match status" value="1"/>
</dbReference>
<evidence type="ECO:0000256" key="5">
    <source>
        <dbReference type="ARBA" id="ARBA00023295"/>
    </source>
</evidence>
<dbReference type="EC" id="3.2.1.52" evidence="3"/>
<dbReference type="InterPro" id="IPR050226">
    <property type="entry name" value="NagZ_Beta-hexosaminidase"/>
</dbReference>
<dbReference type="SUPFAM" id="SSF51445">
    <property type="entry name" value="(Trans)glycosidases"/>
    <property type="match status" value="1"/>
</dbReference>
<evidence type="ECO:0000256" key="1">
    <source>
        <dbReference type="ARBA" id="ARBA00001231"/>
    </source>
</evidence>
<proteinExistence type="inferred from homology"/>
<accession>A0A402ASN4</accession>
<evidence type="ECO:0000313" key="10">
    <source>
        <dbReference type="Proteomes" id="UP000287188"/>
    </source>
</evidence>
<feature type="region of interest" description="Disordered" evidence="6">
    <location>
        <begin position="60"/>
        <end position="86"/>
    </location>
</feature>
<evidence type="ECO:0000256" key="4">
    <source>
        <dbReference type="ARBA" id="ARBA00022801"/>
    </source>
</evidence>
<evidence type="ECO:0000259" key="8">
    <source>
        <dbReference type="Pfam" id="PF00933"/>
    </source>
</evidence>